<evidence type="ECO:0000313" key="4">
    <source>
        <dbReference type="EMBL" id="MBB5597190.1"/>
    </source>
</evidence>
<keyword evidence="2" id="KW-0812">Transmembrane</keyword>
<evidence type="ECO:0000313" key="5">
    <source>
        <dbReference type="Proteomes" id="UP000523863"/>
    </source>
</evidence>
<organism evidence="4 5">
    <name type="scientific">Neomicrococcus lactis</name>
    <dbReference type="NCBI Taxonomy" id="732241"/>
    <lineage>
        <taxon>Bacteria</taxon>
        <taxon>Bacillati</taxon>
        <taxon>Actinomycetota</taxon>
        <taxon>Actinomycetes</taxon>
        <taxon>Micrococcales</taxon>
        <taxon>Micrococcaceae</taxon>
        <taxon>Neomicrococcus</taxon>
    </lineage>
</organism>
<sequence>MSTPYGAPVSAQLDSLLPKGDLLGRFDSYLDAQKLVDYLADNNFPVSNVSIVGNDLKMVERVTAKLSYPKVALSGAAQGALFGAFVGLILSLFGTGDMMQVLTSVVLGMAIWMIFGVITYSMRRGKRDFASSQQVLATSYDVVVAFEQAQAARALAAKLPMRGNFASQGSYATQQQTQQAATAGQQLGQPTAQYGSNFGTQQGTPQNAQQGNVGASQQSGTEDAPLSSSYNDLPDGRPQYGVRIDNRSAPRTPAVPAEPAAPETGAETVESGKHVDAEPSASAEPQRDESNENRDSDQR</sequence>
<keyword evidence="5" id="KW-1185">Reference proteome</keyword>
<gene>
    <name evidence="4" type="ORF">BKA12_000270</name>
</gene>
<proteinExistence type="predicted"/>
<name>A0A7W8Y9K3_9MICC</name>
<evidence type="ECO:0000256" key="1">
    <source>
        <dbReference type="SAM" id="MobiDB-lite"/>
    </source>
</evidence>
<feature type="compositionally biased region" description="Polar residues" evidence="1">
    <location>
        <begin position="194"/>
        <end position="231"/>
    </location>
</feature>
<protein>
    <recommendedName>
        <fullName evidence="3">General stress protein 17M-like domain-containing protein</fullName>
    </recommendedName>
</protein>
<evidence type="ECO:0000256" key="2">
    <source>
        <dbReference type="SAM" id="Phobius"/>
    </source>
</evidence>
<dbReference type="AlphaFoldDB" id="A0A7W8Y9K3"/>
<dbReference type="Pfam" id="PF11181">
    <property type="entry name" value="YflT"/>
    <property type="match status" value="1"/>
</dbReference>
<dbReference type="InterPro" id="IPR025889">
    <property type="entry name" value="GSP17M-like_dom"/>
</dbReference>
<keyword evidence="2" id="KW-0472">Membrane</keyword>
<reference evidence="4 5" key="1">
    <citation type="submission" date="2020-08" db="EMBL/GenBank/DDBJ databases">
        <title>Sequencing the genomes of 1000 actinobacteria strains.</title>
        <authorList>
            <person name="Klenk H.-P."/>
        </authorList>
    </citation>
    <scope>NUCLEOTIDE SEQUENCE [LARGE SCALE GENOMIC DNA]</scope>
    <source>
        <strain evidence="4 5">DSM 23694</strain>
    </source>
</reference>
<comment type="caution">
    <text evidence="4">The sequence shown here is derived from an EMBL/GenBank/DDBJ whole genome shotgun (WGS) entry which is preliminary data.</text>
</comment>
<dbReference type="RefSeq" id="WP_183640114.1">
    <property type="nucleotide sequence ID" value="NZ_JACHBL010000001.1"/>
</dbReference>
<feature type="transmembrane region" description="Helical" evidence="2">
    <location>
        <begin position="71"/>
        <end position="93"/>
    </location>
</feature>
<feature type="region of interest" description="Disordered" evidence="1">
    <location>
        <begin position="189"/>
        <end position="299"/>
    </location>
</feature>
<dbReference type="EMBL" id="JACHBL010000001">
    <property type="protein sequence ID" value="MBB5597190.1"/>
    <property type="molecule type" value="Genomic_DNA"/>
</dbReference>
<feature type="compositionally biased region" description="Basic and acidic residues" evidence="1">
    <location>
        <begin position="285"/>
        <end position="299"/>
    </location>
</feature>
<feature type="transmembrane region" description="Helical" evidence="2">
    <location>
        <begin position="99"/>
        <end position="120"/>
    </location>
</feature>
<feature type="compositionally biased region" description="Low complexity" evidence="1">
    <location>
        <begin position="249"/>
        <end position="269"/>
    </location>
</feature>
<feature type="domain" description="General stress protein 17M-like" evidence="3">
    <location>
        <begin position="22"/>
        <end position="107"/>
    </location>
</feature>
<dbReference type="Proteomes" id="UP000523863">
    <property type="component" value="Unassembled WGS sequence"/>
</dbReference>
<keyword evidence="2" id="KW-1133">Transmembrane helix</keyword>
<accession>A0A7W8Y9K3</accession>
<evidence type="ECO:0000259" key="3">
    <source>
        <dbReference type="Pfam" id="PF11181"/>
    </source>
</evidence>